<keyword evidence="2" id="KW-0812">Transmembrane</keyword>
<dbReference type="EMBL" id="JABEND010000003">
    <property type="protein sequence ID" value="NNG35708.1"/>
    <property type="molecule type" value="Genomic_DNA"/>
</dbReference>
<evidence type="ECO:0000259" key="3">
    <source>
        <dbReference type="Pfam" id="PF03703"/>
    </source>
</evidence>
<reference evidence="4 5" key="1">
    <citation type="submission" date="2020-05" db="EMBL/GenBank/DDBJ databases">
        <title>Nakamurella sp. DB0629 isolated from air conditioner.</title>
        <authorList>
            <person name="Kim D.H."/>
            <person name="Kim D.-U."/>
        </authorList>
    </citation>
    <scope>NUCLEOTIDE SEQUENCE [LARGE SCALE GENOMIC DNA]</scope>
    <source>
        <strain evidence="4 5">DB0629</strain>
    </source>
</reference>
<sequence>MNTDKSGHAENTDIEVPTRAASTDGWALRPPREPVDRRCLPWWSCQLVVAAAVVVLMLLGAAWFIPAARAWLLPAAAVAAVLAIPAVIVVPRVLMRVHRWEVTDEAVFTRTGLLWQQWRAAPLSRVQTVDTDRGPLQRLFRLATVTVTTASAKGPVRIEALDWARAEELAHRLTRLTEQRPAADDAAAGAAGSAASSAVAADGPGMAGPGDDRDGT</sequence>
<dbReference type="PANTHER" id="PTHR34473:SF3">
    <property type="entry name" value="TRANSMEMBRANE PROTEIN-RELATED"/>
    <property type="match status" value="1"/>
</dbReference>
<dbReference type="AlphaFoldDB" id="A0A849A9D7"/>
<feature type="domain" description="YdbS-like PH" evidence="3">
    <location>
        <begin position="96"/>
        <end position="172"/>
    </location>
</feature>
<keyword evidence="2" id="KW-0472">Membrane</keyword>
<feature type="transmembrane region" description="Helical" evidence="2">
    <location>
        <begin position="47"/>
        <end position="65"/>
    </location>
</feature>
<evidence type="ECO:0000313" key="4">
    <source>
        <dbReference type="EMBL" id="NNG35708.1"/>
    </source>
</evidence>
<keyword evidence="5" id="KW-1185">Reference proteome</keyword>
<organism evidence="4 5">
    <name type="scientific">Nakamurella aerolata</name>
    <dbReference type="NCBI Taxonomy" id="1656892"/>
    <lineage>
        <taxon>Bacteria</taxon>
        <taxon>Bacillati</taxon>
        <taxon>Actinomycetota</taxon>
        <taxon>Actinomycetes</taxon>
        <taxon>Nakamurellales</taxon>
        <taxon>Nakamurellaceae</taxon>
        <taxon>Nakamurella</taxon>
    </lineage>
</organism>
<dbReference type="Proteomes" id="UP000562984">
    <property type="component" value="Unassembled WGS sequence"/>
</dbReference>
<dbReference type="RefSeq" id="WP_171199353.1">
    <property type="nucleotide sequence ID" value="NZ_JABEND010000003.1"/>
</dbReference>
<gene>
    <name evidence="4" type="ORF">HKD39_08285</name>
</gene>
<comment type="caution">
    <text evidence="4">The sequence shown here is derived from an EMBL/GenBank/DDBJ whole genome shotgun (WGS) entry which is preliminary data.</text>
</comment>
<name>A0A849A9D7_9ACTN</name>
<feature type="transmembrane region" description="Helical" evidence="2">
    <location>
        <begin position="71"/>
        <end position="90"/>
    </location>
</feature>
<feature type="region of interest" description="Disordered" evidence="1">
    <location>
        <begin position="176"/>
        <end position="216"/>
    </location>
</feature>
<dbReference type="Pfam" id="PF03703">
    <property type="entry name" value="bPH_2"/>
    <property type="match status" value="1"/>
</dbReference>
<dbReference type="InterPro" id="IPR005182">
    <property type="entry name" value="YdbS-like_PH"/>
</dbReference>
<evidence type="ECO:0000256" key="1">
    <source>
        <dbReference type="SAM" id="MobiDB-lite"/>
    </source>
</evidence>
<evidence type="ECO:0000256" key="2">
    <source>
        <dbReference type="SAM" id="Phobius"/>
    </source>
</evidence>
<proteinExistence type="predicted"/>
<dbReference type="PANTHER" id="PTHR34473">
    <property type="entry name" value="UPF0699 TRANSMEMBRANE PROTEIN YDBS"/>
    <property type="match status" value="1"/>
</dbReference>
<evidence type="ECO:0000313" key="5">
    <source>
        <dbReference type="Proteomes" id="UP000562984"/>
    </source>
</evidence>
<feature type="compositionally biased region" description="Low complexity" evidence="1">
    <location>
        <begin position="184"/>
        <end position="204"/>
    </location>
</feature>
<protein>
    <submittedName>
        <fullName evidence="4">PH domain-containing protein</fullName>
    </submittedName>
</protein>
<accession>A0A849A9D7</accession>
<keyword evidence="2" id="KW-1133">Transmembrane helix</keyword>